<feature type="transmembrane region" description="Helical" evidence="5">
    <location>
        <begin position="119"/>
        <end position="135"/>
    </location>
</feature>
<dbReference type="PANTHER" id="PTHR43310:SF1">
    <property type="entry name" value="SULFATE TRANSPORTER YBAR-RELATED"/>
    <property type="match status" value="1"/>
</dbReference>
<dbReference type="Gene3D" id="3.30.750.24">
    <property type="entry name" value="STAS domain"/>
    <property type="match status" value="1"/>
</dbReference>
<feature type="transmembrane region" description="Helical" evidence="5">
    <location>
        <begin position="193"/>
        <end position="211"/>
    </location>
</feature>
<dbReference type="STRING" id="335973.SAMN04488693_10862"/>
<feature type="transmembrane region" description="Helical" evidence="5">
    <location>
        <begin position="92"/>
        <end position="113"/>
    </location>
</feature>
<evidence type="ECO:0000256" key="4">
    <source>
        <dbReference type="ARBA" id="ARBA00023136"/>
    </source>
</evidence>
<dbReference type="GO" id="GO:0016020">
    <property type="term" value="C:membrane"/>
    <property type="evidence" value="ECO:0007669"/>
    <property type="project" value="UniProtKB-SubCell"/>
</dbReference>
<proteinExistence type="predicted"/>
<dbReference type="PANTHER" id="PTHR43310">
    <property type="entry name" value="SULFATE TRANSPORTER YBAR-RELATED"/>
    <property type="match status" value="1"/>
</dbReference>
<dbReference type="InterPro" id="IPR011547">
    <property type="entry name" value="SLC26A/SulP_dom"/>
</dbReference>
<evidence type="ECO:0000256" key="5">
    <source>
        <dbReference type="SAM" id="Phobius"/>
    </source>
</evidence>
<feature type="transmembrane region" description="Helical" evidence="5">
    <location>
        <begin position="163"/>
        <end position="181"/>
    </location>
</feature>
<dbReference type="Proteomes" id="UP000199258">
    <property type="component" value="Unassembled WGS sequence"/>
</dbReference>
<dbReference type="InterPro" id="IPR052706">
    <property type="entry name" value="Membrane-Transporter-like"/>
</dbReference>
<dbReference type="PROSITE" id="PS50801">
    <property type="entry name" value="STAS"/>
    <property type="match status" value="1"/>
</dbReference>
<keyword evidence="2 5" id="KW-0812">Transmembrane</keyword>
<dbReference type="Pfam" id="PF01740">
    <property type="entry name" value="STAS"/>
    <property type="match status" value="1"/>
</dbReference>
<sequence length="565" mass="60246">MLVGMNPSGFSSPNYLRVRGRHSRRKRAVSPSYIGVQPIALTGEPRKEAAHARFTLLQEDPRMPTSSTSLTPLERQSVLRTLKNPRLLKVEVLAGLVVALALIPEAIAFSIIAGVDPRLGLFASFTMAVSIAFLGGRPAMISAATGAIALVIAPLVASHGVDYFIAAVILGGIFQVVLGLLGVAKLMRFIPRSVMVGFVNALAILIFMSQVPELINVPWLVYPMVAVGLVIVFGLPRLTKAVPAPLVAIVALTLFAVLAGIQVPDVGDKGELPDSLPSLFFPNVPLNLETLEIIAPFALGLAVVGLLESLMTAKLVDDITDTRSQKTRESWGQGAANIITGFFGGMGGCAMIGQTMINVKASGARTRISTFLAGVFLLILVVSLGDVVAIIPMAALVAVMIFVSIATFDWHSIQPATLKRMPKSETAVMVSTVVVVVWTHNLAIGVGVGVLVAMVAFARRVAHFVTVERTVLELNGEEVATYVVDGELFFASSNDLYTQFEYATDPDRVIIDMHASHLWDASTIAALDAITEKYHHHGKDVEVIGLNDASVLMRERLAGKLGAGH</sequence>
<dbReference type="InterPro" id="IPR036513">
    <property type="entry name" value="STAS_dom_sf"/>
</dbReference>
<dbReference type="Pfam" id="PF00916">
    <property type="entry name" value="Sulfate_transp"/>
    <property type="match status" value="2"/>
</dbReference>
<reference evidence="7 8" key="1">
    <citation type="submission" date="2016-10" db="EMBL/GenBank/DDBJ databases">
        <authorList>
            <person name="de Groot N.N."/>
        </authorList>
    </citation>
    <scope>NUCLEOTIDE SEQUENCE [LARGE SCALE GENOMIC DNA]</scope>
    <source>
        <strain evidence="7 8">NP_1H</strain>
    </source>
</reference>
<evidence type="ECO:0000313" key="7">
    <source>
        <dbReference type="EMBL" id="SDI27076.1"/>
    </source>
</evidence>
<feature type="transmembrane region" description="Helical" evidence="5">
    <location>
        <begin position="334"/>
        <end position="353"/>
    </location>
</feature>
<evidence type="ECO:0000256" key="3">
    <source>
        <dbReference type="ARBA" id="ARBA00022989"/>
    </source>
</evidence>
<dbReference type="EMBL" id="FNDT01000008">
    <property type="protein sequence ID" value="SDI27076.1"/>
    <property type="molecule type" value="Genomic_DNA"/>
</dbReference>
<feature type="transmembrane region" description="Helical" evidence="5">
    <location>
        <begin position="427"/>
        <end position="457"/>
    </location>
</feature>
<keyword evidence="4 5" id="KW-0472">Membrane</keyword>
<evidence type="ECO:0000259" key="6">
    <source>
        <dbReference type="PROSITE" id="PS50801"/>
    </source>
</evidence>
<protein>
    <submittedName>
        <fullName evidence="7">Sulfate permease, SulP family</fullName>
    </submittedName>
</protein>
<dbReference type="SUPFAM" id="SSF52091">
    <property type="entry name" value="SpoIIaa-like"/>
    <property type="match status" value="1"/>
</dbReference>
<feature type="transmembrane region" description="Helical" evidence="5">
    <location>
        <begin position="242"/>
        <end position="263"/>
    </location>
</feature>
<keyword evidence="3 5" id="KW-1133">Transmembrane helix</keyword>
<dbReference type="AlphaFoldDB" id="A0A1G8J7C2"/>
<organism evidence="7 8">
    <name type="scientific">Arthrobacter subterraneus</name>
    <dbReference type="NCBI Taxonomy" id="335973"/>
    <lineage>
        <taxon>Bacteria</taxon>
        <taxon>Bacillati</taxon>
        <taxon>Actinomycetota</taxon>
        <taxon>Actinomycetes</taxon>
        <taxon>Micrococcales</taxon>
        <taxon>Micrococcaceae</taxon>
        <taxon>Arthrobacter</taxon>
    </lineage>
</organism>
<feature type="domain" description="STAS" evidence="6">
    <location>
        <begin position="477"/>
        <end position="565"/>
    </location>
</feature>
<feature type="transmembrane region" description="Helical" evidence="5">
    <location>
        <begin position="373"/>
        <end position="406"/>
    </location>
</feature>
<evidence type="ECO:0000256" key="2">
    <source>
        <dbReference type="ARBA" id="ARBA00022692"/>
    </source>
</evidence>
<name>A0A1G8J7C2_9MICC</name>
<feature type="transmembrane region" description="Helical" evidence="5">
    <location>
        <begin position="217"/>
        <end position="235"/>
    </location>
</feature>
<comment type="subcellular location">
    <subcellularLocation>
        <location evidence="1">Membrane</location>
        <topology evidence="1">Multi-pass membrane protein</topology>
    </subcellularLocation>
</comment>
<evidence type="ECO:0000313" key="8">
    <source>
        <dbReference type="Proteomes" id="UP000199258"/>
    </source>
</evidence>
<gene>
    <name evidence="7" type="ORF">SAMN04488693_10862</name>
</gene>
<dbReference type="CDD" id="cd07042">
    <property type="entry name" value="STAS_SulP_like_sulfate_transporter"/>
    <property type="match status" value="1"/>
</dbReference>
<keyword evidence="8" id="KW-1185">Reference proteome</keyword>
<accession>A0A1G8J7C2</accession>
<evidence type="ECO:0000256" key="1">
    <source>
        <dbReference type="ARBA" id="ARBA00004141"/>
    </source>
</evidence>
<feature type="transmembrane region" description="Helical" evidence="5">
    <location>
        <begin position="293"/>
        <end position="313"/>
    </location>
</feature>
<dbReference type="InterPro" id="IPR002645">
    <property type="entry name" value="STAS_dom"/>
</dbReference>